<dbReference type="AlphaFoldDB" id="A0A9W9URE4"/>
<gene>
    <name evidence="8" type="ORF">N7452_000990</name>
</gene>
<protein>
    <submittedName>
        <fullName evidence="8">Hirsutellin A toxin</fullName>
    </submittedName>
</protein>
<dbReference type="EMBL" id="JAPZBQ010000001">
    <property type="protein sequence ID" value="KAJ5352016.1"/>
    <property type="molecule type" value="Genomic_DNA"/>
</dbReference>
<evidence type="ECO:0000313" key="8">
    <source>
        <dbReference type="EMBL" id="KAJ5352016.1"/>
    </source>
</evidence>
<dbReference type="Proteomes" id="UP001147695">
    <property type="component" value="Unassembled WGS sequence"/>
</dbReference>
<organism evidence="8 9">
    <name type="scientific">Penicillium brevicompactum</name>
    <dbReference type="NCBI Taxonomy" id="5074"/>
    <lineage>
        <taxon>Eukaryota</taxon>
        <taxon>Fungi</taxon>
        <taxon>Dikarya</taxon>
        <taxon>Ascomycota</taxon>
        <taxon>Pezizomycotina</taxon>
        <taxon>Eurotiomycetes</taxon>
        <taxon>Eurotiomycetidae</taxon>
        <taxon>Eurotiales</taxon>
        <taxon>Aspergillaceae</taxon>
        <taxon>Penicillium</taxon>
    </lineage>
</organism>
<name>A0A9W9URE4_PENBR</name>
<evidence type="ECO:0000256" key="3">
    <source>
        <dbReference type="ARBA" id="ARBA00022801"/>
    </source>
</evidence>
<dbReference type="InterPro" id="IPR016191">
    <property type="entry name" value="Ribonuclease/ribotoxin"/>
</dbReference>
<sequence>MKFFGNLLLIATSSNSILAVSVPDPAENEVDESAKTVTCHPRPKDGTVRVEHFKVNVAHAKSEARKAGFAPGRSGDPHRYMNRDRLHFGIHNCDKASALLLEYPIYADGMGGDWKKDIRTSEQDATPIRTVFANSHGGFIWCGVMTHETVDGDHHGSGHFKLCV</sequence>
<feature type="active site" evidence="5">
    <location>
        <position position="78"/>
    </location>
</feature>
<dbReference type="InterPro" id="IPR000026">
    <property type="entry name" value="N1-like"/>
</dbReference>
<keyword evidence="4 6" id="KW-1015">Disulfide bond</keyword>
<evidence type="ECO:0000256" key="2">
    <source>
        <dbReference type="ARBA" id="ARBA00022729"/>
    </source>
</evidence>
<evidence type="ECO:0000256" key="5">
    <source>
        <dbReference type="PIRSR" id="PIRSR037430-1"/>
    </source>
</evidence>
<dbReference type="GO" id="GO:0004521">
    <property type="term" value="F:RNA endonuclease activity"/>
    <property type="evidence" value="ECO:0007669"/>
    <property type="project" value="InterPro"/>
</dbReference>
<comment type="caution">
    <text evidence="8">The sequence shown here is derived from an EMBL/GenBank/DDBJ whole genome shotgun (WGS) entry which is preliminary data.</text>
</comment>
<evidence type="ECO:0000256" key="6">
    <source>
        <dbReference type="PIRSR" id="PIRSR037430-2"/>
    </source>
</evidence>
<dbReference type="Gene3D" id="3.10.450.30">
    <property type="entry name" value="Microbial ribonucleases"/>
    <property type="match status" value="1"/>
</dbReference>
<feature type="signal peptide" evidence="7">
    <location>
        <begin position="1"/>
        <end position="19"/>
    </location>
</feature>
<feature type="disulfide bond" evidence="6">
    <location>
        <begin position="93"/>
        <end position="142"/>
    </location>
</feature>
<dbReference type="GO" id="GO:0016787">
    <property type="term" value="F:hydrolase activity"/>
    <property type="evidence" value="ECO:0007669"/>
    <property type="project" value="UniProtKB-KW"/>
</dbReference>
<dbReference type="SUPFAM" id="SSF53933">
    <property type="entry name" value="Microbial ribonucleases"/>
    <property type="match status" value="1"/>
</dbReference>
<feature type="active site" description="Proton acceptor" evidence="5">
    <location>
        <position position="102"/>
    </location>
</feature>
<reference evidence="8" key="1">
    <citation type="submission" date="2022-12" db="EMBL/GenBank/DDBJ databases">
        <authorList>
            <person name="Petersen C."/>
        </authorList>
    </citation>
    <scope>NUCLEOTIDE SEQUENCE</scope>
    <source>
        <strain evidence="8">IBT 35673</strain>
    </source>
</reference>
<accession>A0A9W9URE4</accession>
<dbReference type="GO" id="GO:0003723">
    <property type="term" value="F:RNA binding"/>
    <property type="evidence" value="ECO:0007669"/>
    <property type="project" value="InterPro"/>
</dbReference>
<feature type="active site" description="Proton donor" evidence="5">
    <location>
        <position position="147"/>
    </location>
</feature>
<keyword evidence="2 7" id="KW-0732">Signal</keyword>
<dbReference type="Pfam" id="PF00545">
    <property type="entry name" value="Ribonuclease"/>
    <property type="match status" value="1"/>
</dbReference>
<feature type="chain" id="PRO_5040825936" evidence="7">
    <location>
        <begin position="20"/>
        <end position="164"/>
    </location>
</feature>
<dbReference type="InterPro" id="IPR048269">
    <property type="entry name" value="RNase_U2"/>
</dbReference>
<evidence type="ECO:0000256" key="1">
    <source>
        <dbReference type="ARBA" id="ARBA00022722"/>
    </source>
</evidence>
<dbReference type="PIRSF" id="PIRSF037430">
    <property type="entry name" value="RNase_U2"/>
    <property type="match status" value="1"/>
</dbReference>
<proteinExistence type="predicted"/>
<evidence type="ECO:0000256" key="7">
    <source>
        <dbReference type="SAM" id="SignalP"/>
    </source>
</evidence>
<reference evidence="8" key="2">
    <citation type="journal article" date="2023" name="IMA Fungus">
        <title>Comparative genomic study of the Penicillium genus elucidates a diverse pangenome and 15 lateral gene transfer events.</title>
        <authorList>
            <person name="Petersen C."/>
            <person name="Sorensen T."/>
            <person name="Nielsen M.R."/>
            <person name="Sondergaard T.E."/>
            <person name="Sorensen J.L."/>
            <person name="Fitzpatrick D.A."/>
            <person name="Frisvad J.C."/>
            <person name="Nielsen K.L."/>
        </authorList>
    </citation>
    <scope>NUCLEOTIDE SEQUENCE</scope>
    <source>
        <strain evidence="8">IBT 35673</strain>
    </source>
</reference>
<evidence type="ECO:0000313" key="9">
    <source>
        <dbReference type="Proteomes" id="UP001147695"/>
    </source>
</evidence>
<evidence type="ECO:0000256" key="4">
    <source>
        <dbReference type="ARBA" id="ARBA00023157"/>
    </source>
</evidence>
<keyword evidence="3" id="KW-0378">Hydrolase</keyword>
<keyword evidence="1" id="KW-0540">Nuclease</keyword>